<proteinExistence type="predicted"/>
<protein>
    <recommendedName>
        <fullName evidence="4">Dehydrogenase</fullName>
    </recommendedName>
</protein>
<gene>
    <name evidence="2" type="ORF">SAMN05421672_1347</name>
</gene>
<organism evidence="2 3">
    <name type="scientific">Pseudomonas flexibilis</name>
    <dbReference type="NCBI Taxonomy" id="706570"/>
    <lineage>
        <taxon>Bacteria</taxon>
        <taxon>Pseudomonadati</taxon>
        <taxon>Pseudomonadota</taxon>
        <taxon>Gammaproteobacteria</taxon>
        <taxon>Pseudomonadales</taxon>
        <taxon>Pseudomonadaceae</taxon>
        <taxon>Pseudomonas</taxon>
    </lineage>
</organism>
<dbReference type="RefSeq" id="WP_027590418.1">
    <property type="nucleotide sequence ID" value="NZ_FTMC01000034.1"/>
</dbReference>
<reference evidence="2 3" key="1">
    <citation type="submission" date="2017-01" db="EMBL/GenBank/DDBJ databases">
        <authorList>
            <person name="Mah S.A."/>
            <person name="Swanson W.J."/>
            <person name="Moy G.W."/>
            <person name="Vacquier V.D."/>
        </authorList>
    </citation>
    <scope>NUCLEOTIDE SEQUENCE [LARGE SCALE GENOMIC DNA]</scope>
    <source>
        <strain evidence="2 3">ATCC 29606</strain>
    </source>
</reference>
<dbReference type="Proteomes" id="UP000186079">
    <property type="component" value="Unassembled WGS sequence"/>
</dbReference>
<dbReference type="EMBL" id="FTMC01000034">
    <property type="protein sequence ID" value="SIR52476.1"/>
    <property type="molecule type" value="Genomic_DNA"/>
</dbReference>
<evidence type="ECO:0008006" key="4">
    <source>
        <dbReference type="Google" id="ProtNLM"/>
    </source>
</evidence>
<dbReference type="InterPro" id="IPR021457">
    <property type="entry name" value="DUF3108"/>
</dbReference>
<evidence type="ECO:0000256" key="1">
    <source>
        <dbReference type="SAM" id="SignalP"/>
    </source>
</evidence>
<feature type="chain" id="PRO_5010162621" description="Dehydrogenase" evidence="1">
    <location>
        <begin position="19"/>
        <end position="236"/>
    </location>
</feature>
<keyword evidence="1" id="KW-0732">Signal</keyword>
<feature type="signal peptide" evidence="1">
    <location>
        <begin position="1"/>
        <end position="18"/>
    </location>
</feature>
<name>A0A1N7BMI9_9PSED</name>
<evidence type="ECO:0000313" key="3">
    <source>
        <dbReference type="Proteomes" id="UP000186079"/>
    </source>
</evidence>
<accession>A0A1N7BMI9</accession>
<dbReference type="Pfam" id="PF11306">
    <property type="entry name" value="DUF3108"/>
    <property type="match status" value="1"/>
</dbReference>
<evidence type="ECO:0000313" key="2">
    <source>
        <dbReference type="EMBL" id="SIR52476.1"/>
    </source>
</evidence>
<dbReference type="AlphaFoldDB" id="A0A1N7BMI9"/>
<sequence length="236" mass="27109">MVRTLLLFVTLLVPPAQAFELQPFSASYTADFKNAPFAGTAERSLAQLRDGSWELRFEAAMLVARLTERSRFRIEQGALVPVSYQYSRNGLGSSRTVEQDFDWSTRQILGLRKSKAYRVPLHRGLLDRSTYQLALQQDVARGKTSMTYQVLDETEVETYDFRVLGEENVRTRAGLIRALKVERVRDPGQSRRQTTLWFAPSWNYLLVRLHQRENDGKEYQIMLKSGEVNGEAVKGR</sequence>